<reference evidence="16" key="2">
    <citation type="submission" date="2019-02" db="EMBL/GenBank/DDBJ databases">
        <authorList>
            <person name="Chen S.-C."/>
            <person name="Chien H.-H."/>
            <person name="Lai M.-C."/>
        </authorList>
    </citation>
    <scope>NUCLEOTIDE SEQUENCE</scope>
    <source>
        <strain evidence="16">N2F9704</strain>
    </source>
</reference>
<dbReference type="Gene3D" id="3.90.460.10">
    <property type="entry name" value="Ferredoxin thioredoxin reductase catalytic beta subunit"/>
    <property type="match status" value="1"/>
</dbReference>
<sequence>MTDRVTDEEVEKVCLRLDREAEAGGYHLNPDTEFVKDLVRGLLANERRYGYPACPCRLSIGVKEADADIVCPCEYRDPDLAEYGACYCTLYVTGAVVAGEQTVGRVPERRPPGGPTKSAAKRPAHLTGSLPYPVHRCRVCGYLCARDEPPEICPICRAKKDRFERFL</sequence>
<evidence type="ECO:0000256" key="2">
    <source>
        <dbReference type="ARBA" id="ARBA00003945"/>
    </source>
</evidence>
<keyword evidence="9" id="KW-0411">Iron-sulfur</keyword>
<organism evidence="16 17">
    <name type="scientific">Methanofollis aquaemaris</name>
    <dbReference type="NCBI Taxonomy" id="126734"/>
    <lineage>
        <taxon>Archaea</taxon>
        <taxon>Methanobacteriati</taxon>
        <taxon>Methanobacteriota</taxon>
        <taxon>Stenosarchaea group</taxon>
        <taxon>Methanomicrobia</taxon>
        <taxon>Methanomicrobiales</taxon>
        <taxon>Methanomicrobiaceae</taxon>
        <taxon>Methanofollis</taxon>
    </lineage>
</organism>
<evidence type="ECO:0000256" key="7">
    <source>
        <dbReference type="ARBA" id="ARBA00023002"/>
    </source>
</evidence>
<dbReference type="GO" id="GO:0016730">
    <property type="term" value="F:oxidoreductase activity, acting on iron-sulfur proteins as donors"/>
    <property type="evidence" value="ECO:0007669"/>
    <property type="project" value="InterPro"/>
</dbReference>
<keyword evidence="7" id="KW-0560">Oxidoreductase</keyword>
<dbReference type="InterPro" id="IPR024934">
    <property type="entry name" value="Rubredoxin-like_dom"/>
</dbReference>
<keyword evidence="6" id="KW-0479">Metal-binding</keyword>
<dbReference type="PANTHER" id="PTHR35113:SF1">
    <property type="entry name" value="FERREDOXIN-THIOREDOXIN REDUCTASE CATALYTIC CHAIN, CHLOROPLASTIC"/>
    <property type="match status" value="1"/>
</dbReference>
<keyword evidence="8" id="KW-0408">Iron</keyword>
<feature type="region of interest" description="Disordered" evidence="14">
    <location>
        <begin position="105"/>
        <end position="125"/>
    </location>
</feature>
<dbReference type="PROSITE" id="PS50903">
    <property type="entry name" value="RUBREDOXIN_LIKE"/>
    <property type="match status" value="1"/>
</dbReference>
<evidence type="ECO:0000256" key="5">
    <source>
        <dbReference type="ARBA" id="ARBA00022485"/>
    </source>
</evidence>
<comment type="catalytic activity">
    <reaction evidence="13">
        <text>[thioredoxin]-disulfide + 2 reduced [2Fe-2S]-[ferredoxin] + 2 H(+) = [thioredoxin]-dithiol + 2 oxidized [2Fe-2S]-[ferredoxin]</text>
        <dbReference type="Rhea" id="RHEA:42336"/>
        <dbReference type="Rhea" id="RHEA-COMP:10000"/>
        <dbReference type="Rhea" id="RHEA-COMP:10001"/>
        <dbReference type="Rhea" id="RHEA-COMP:10698"/>
        <dbReference type="Rhea" id="RHEA-COMP:10700"/>
        <dbReference type="ChEBI" id="CHEBI:15378"/>
        <dbReference type="ChEBI" id="CHEBI:29950"/>
        <dbReference type="ChEBI" id="CHEBI:33737"/>
        <dbReference type="ChEBI" id="CHEBI:33738"/>
        <dbReference type="ChEBI" id="CHEBI:50058"/>
        <dbReference type="EC" id="1.8.7.2"/>
    </reaction>
</comment>
<dbReference type="Pfam" id="PF21349">
    <property type="entry name" value="RUBY_RBDX"/>
    <property type="match status" value="1"/>
</dbReference>
<evidence type="ECO:0000313" key="16">
    <source>
        <dbReference type="EMBL" id="QSZ66316.1"/>
    </source>
</evidence>
<evidence type="ECO:0000256" key="9">
    <source>
        <dbReference type="ARBA" id="ARBA00023014"/>
    </source>
</evidence>
<feature type="domain" description="Rubredoxin-like" evidence="15">
    <location>
        <begin position="132"/>
        <end position="166"/>
    </location>
</feature>
<dbReference type="InterPro" id="IPR036644">
    <property type="entry name" value="FTR_bsu_sf"/>
</dbReference>
<dbReference type="EC" id="1.8.7.2" evidence="4"/>
<gene>
    <name evidence="16" type="ORF">RJ40_01770</name>
</gene>
<evidence type="ECO:0000256" key="3">
    <source>
        <dbReference type="ARBA" id="ARBA00007941"/>
    </source>
</evidence>
<dbReference type="RefSeq" id="WP_265581641.1">
    <property type="nucleotide sequence ID" value="NZ_CP036172.1"/>
</dbReference>
<keyword evidence="17" id="KW-1185">Reference proteome</keyword>
<keyword evidence="10" id="KW-1015">Disulfide bond</keyword>
<evidence type="ECO:0000256" key="11">
    <source>
        <dbReference type="ARBA" id="ARBA00026011"/>
    </source>
</evidence>
<dbReference type="Gene3D" id="2.20.28.10">
    <property type="match status" value="1"/>
</dbReference>
<evidence type="ECO:0000256" key="13">
    <source>
        <dbReference type="ARBA" id="ARBA00048150"/>
    </source>
</evidence>
<dbReference type="Proteomes" id="UP001042704">
    <property type="component" value="Chromosome"/>
</dbReference>
<evidence type="ECO:0000256" key="12">
    <source>
        <dbReference type="ARBA" id="ARBA00030295"/>
    </source>
</evidence>
<dbReference type="AlphaFoldDB" id="A0A8A3S3U7"/>
<evidence type="ECO:0000313" key="17">
    <source>
        <dbReference type="Proteomes" id="UP001042704"/>
    </source>
</evidence>
<keyword evidence="5" id="KW-0004">4Fe-4S</keyword>
<dbReference type="GO" id="GO:0005506">
    <property type="term" value="F:iron ion binding"/>
    <property type="evidence" value="ECO:0007669"/>
    <property type="project" value="InterPro"/>
</dbReference>
<evidence type="ECO:0000256" key="14">
    <source>
        <dbReference type="SAM" id="MobiDB-lite"/>
    </source>
</evidence>
<dbReference type="GeneID" id="76423045"/>
<reference evidence="16" key="1">
    <citation type="journal article" date="2001" name="Int. J. Syst. Evol. Microbiol.">
        <title>Methanofollis aquaemaris sp. nov., a methanogen isolated from an aquaculture fish pond.</title>
        <authorList>
            <person name="Lai M.C."/>
            <person name="Chen S.C."/>
        </authorList>
    </citation>
    <scope>NUCLEOTIDE SEQUENCE</scope>
    <source>
        <strain evidence="16">N2F9704</strain>
    </source>
</reference>
<evidence type="ECO:0000256" key="8">
    <source>
        <dbReference type="ARBA" id="ARBA00023004"/>
    </source>
</evidence>
<dbReference type="SUPFAM" id="SSF57662">
    <property type="entry name" value="Ferredoxin thioredoxin reductase (FTR), catalytic beta chain"/>
    <property type="match status" value="1"/>
</dbReference>
<dbReference type="InterPro" id="IPR048574">
    <property type="entry name" value="RUBY_RBDX"/>
</dbReference>
<protein>
    <recommendedName>
        <fullName evidence="4">ferredoxin:thioredoxin reductase</fullName>
        <ecNumber evidence="4">1.8.7.2</ecNumber>
    </recommendedName>
    <alternativeName>
        <fullName evidence="12">Ferredoxin-thioredoxin reductase subunit B</fullName>
    </alternativeName>
</protein>
<dbReference type="KEGG" id="maqe:RJ40_01770"/>
<evidence type="ECO:0000256" key="6">
    <source>
        <dbReference type="ARBA" id="ARBA00022723"/>
    </source>
</evidence>
<name>A0A8A3S3U7_9EURY</name>
<dbReference type="GO" id="GO:0051539">
    <property type="term" value="F:4 iron, 4 sulfur cluster binding"/>
    <property type="evidence" value="ECO:0007669"/>
    <property type="project" value="UniProtKB-KW"/>
</dbReference>
<proteinExistence type="inferred from homology"/>
<comment type="subunit">
    <text evidence="11">Heterodimer of subunit A (variable subunit) and subunit B (catalytic subunit). Heterodimeric FTR forms a complex with ferredoxin and thioredoxin.</text>
</comment>
<comment type="cofactor">
    <cofactor evidence="1">
        <name>[4Fe-4S] cluster</name>
        <dbReference type="ChEBI" id="CHEBI:49883"/>
    </cofactor>
</comment>
<dbReference type="InterPro" id="IPR004209">
    <property type="entry name" value="FTR_bsu"/>
</dbReference>
<evidence type="ECO:0000256" key="4">
    <source>
        <dbReference type="ARBA" id="ARBA00012358"/>
    </source>
</evidence>
<evidence type="ECO:0000256" key="1">
    <source>
        <dbReference type="ARBA" id="ARBA00001966"/>
    </source>
</evidence>
<dbReference type="Pfam" id="PF02943">
    <property type="entry name" value="FeThRed_B"/>
    <property type="match status" value="1"/>
</dbReference>
<comment type="function">
    <text evidence="2">Catalytic subunit of the ferredoxin-thioredoxin reductase (FTR), which catalyzes the two-electron reduction of thioredoxins by the electrons provided by reduced ferredoxin.</text>
</comment>
<dbReference type="SUPFAM" id="SSF57802">
    <property type="entry name" value="Rubredoxin-like"/>
    <property type="match status" value="1"/>
</dbReference>
<evidence type="ECO:0000256" key="10">
    <source>
        <dbReference type="ARBA" id="ARBA00023157"/>
    </source>
</evidence>
<comment type="similarity">
    <text evidence="3">Belongs to the ferredoxin thioredoxin reductase beta subunit family.</text>
</comment>
<evidence type="ECO:0000259" key="15">
    <source>
        <dbReference type="PROSITE" id="PS50903"/>
    </source>
</evidence>
<dbReference type="EMBL" id="CP036172">
    <property type="protein sequence ID" value="QSZ66316.1"/>
    <property type="molecule type" value="Genomic_DNA"/>
</dbReference>
<dbReference type="PANTHER" id="PTHR35113">
    <property type="entry name" value="FERREDOXIN-THIOREDOXIN REDUCTASE CATALYTIC CHAIN, CHLOROPLASTIC"/>
    <property type="match status" value="1"/>
</dbReference>
<accession>A0A8A3S3U7</accession>